<proteinExistence type="predicted"/>
<gene>
    <name evidence="1" type="ORF">F3087_19585</name>
</gene>
<evidence type="ECO:0000313" key="2">
    <source>
        <dbReference type="Proteomes" id="UP000323876"/>
    </source>
</evidence>
<dbReference type="AlphaFoldDB" id="A0A5N0EFT2"/>
<name>A0A5N0EFT2_9NOCA</name>
<evidence type="ECO:0000313" key="1">
    <source>
        <dbReference type="EMBL" id="KAA8887114.1"/>
    </source>
</evidence>
<dbReference type="Proteomes" id="UP000323876">
    <property type="component" value="Unassembled WGS sequence"/>
</dbReference>
<organism evidence="1 2">
    <name type="scientific">Nocardia colli</name>
    <dbReference type="NCBI Taxonomy" id="2545717"/>
    <lineage>
        <taxon>Bacteria</taxon>
        <taxon>Bacillati</taxon>
        <taxon>Actinomycetota</taxon>
        <taxon>Actinomycetes</taxon>
        <taxon>Mycobacteriales</taxon>
        <taxon>Nocardiaceae</taxon>
        <taxon>Nocardia</taxon>
    </lineage>
</organism>
<comment type="caution">
    <text evidence="1">The sequence shown here is derived from an EMBL/GenBank/DDBJ whole genome shotgun (WGS) entry which is preliminary data.</text>
</comment>
<keyword evidence="2" id="KW-1185">Reference proteome</keyword>
<protein>
    <submittedName>
        <fullName evidence="1">Uncharacterized protein</fullName>
    </submittedName>
</protein>
<reference evidence="1 2" key="1">
    <citation type="submission" date="2019-09" db="EMBL/GenBank/DDBJ databases">
        <authorList>
            <person name="Wang X."/>
        </authorList>
    </citation>
    <scope>NUCLEOTIDE SEQUENCE [LARGE SCALE GENOMIC DNA]</scope>
    <source>
        <strain evidence="1 2">CICC 11023</strain>
    </source>
</reference>
<accession>A0A5N0EFT2</accession>
<dbReference type="EMBL" id="VXLC01000008">
    <property type="protein sequence ID" value="KAA8887114.1"/>
    <property type="molecule type" value="Genomic_DNA"/>
</dbReference>
<dbReference type="RefSeq" id="WP_150403445.1">
    <property type="nucleotide sequence ID" value="NZ_VXLC01000008.1"/>
</dbReference>
<sequence>MSRLSKELAALAVLAVVIYCAGTDSIAFWKSERGPETAGADWLDADDDGERLDQVGGFRW</sequence>